<reference evidence="11 12" key="1">
    <citation type="journal article" date="2020" name="Nat. Commun.">
        <title>Genome of Tripterygium wilfordii and identification of cytochrome P450 involved in triptolide biosynthesis.</title>
        <authorList>
            <person name="Tu L."/>
            <person name="Su P."/>
            <person name="Zhang Z."/>
            <person name="Gao L."/>
            <person name="Wang J."/>
            <person name="Hu T."/>
            <person name="Zhou J."/>
            <person name="Zhang Y."/>
            <person name="Zhao Y."/>
            <person name="Liu Y."/>
            <person name="Song Y."/>
            <person name="Tong Y."/>
            <person name="Lu Y."/>
            <person name="Yang J."/>
            <person name="Xu C."/>
            <person name="Jia M."/>
            <person name="Peters R.J."/>
            <person name="Huang L."/>
            <person name="Gao W."/>
        </authorList>
    </citation>
    <scope>NUCLEOTIDE SEQUENCE [LARGE SCALE GENOMIC DNA]</scope>
    <source>
        <strain evidence="12">cv. XIE 37</strain>
        <tissue evidence="11">Leaf</tissue>
    </source>
</reference>
<dbReference type="UniPathway" id="UPA00378"/>
<evidence type="ECO:0000256" key="1">
    <source>
        <dbReference type="ARBA" id="ARBA00002791"/>
    </source>
</evidence>
<keyword evidence="6 10" id="KW-0732">Signal</keyword>
<sequence length="247" mass="27155">MGFLRFSLLLFTVALLTSTALSDLILSKVDRCIDLTSQIVRITSTLKVENPDSNPVSEVLLAFPERQAKNLAYLTATLHGGKGKAKTSAATLPVEVANPNGKPQGLNFYSVSLQKKLVKGDSLILDVLAVFTHALQPFPEKITQADVQLGLFQESAHYLSPYVVKVVLPEGSKDIVVSSPFPVKQSEEAKLSHLDIVGRPLVVLEKTNIVPEHNQYFQVFLSSLNGWIWSVKASMRVEIFVSKLKNL</sequence>
<dbReference type="GO" id="GO:0018279">
    <property type="term" value="P:protein N-linked glycosylation via asparagine"/>
    <property type="evidence" value="ECO:0007669"/>
    <property type="project" value="TreeGrafter"/>
</dbReference>
<dbReference type="Proteomes" id="UP000593562">
    <property type="component" value="Unassembled WGS sequence"/>
</dbReference>
<organism evidence="11 12">
    <name type="scientific">Tripterygium wilfordii</name>
    <name type="common">Thunder God vine</name>
    <dbReference type="NCBI Taxonomy" id="458696"/>
    <lineage>
        <taxon>Eukaryota</taxon>
        <taxon>Viridiplantae</taxon>
        <taxon>Streptophyta</taxon>
        <taxon>Embryophyta</taxon>
        <taxon>Tracheophyta</taxon>
        <taxon>Spermatophyta</taxon>
        <taxon>Magnoliopsida</taxon>
        <taxon>eudicotyledons</taxon>
        <taxon>Gunneridae</taxon>
        <taxon>Pentapetalae</taxon>
        <taxon>rosids</taxon>
        <taxon>fabids</taxon>
        <taxon>Celastrales</taxon>
        <taxon>Celastraceae</taxon>
        <taxon>Tripterygium</taxon>
    </lineage>
</organism>
<comment type="caution">
    <text evidence="11">The sequence shown here is derived from an EMBL/GenBank/DDBJ whole genome shotgun (WGS) entry which is preliminary data.</text>
</comment>
<comment type="subcellular location">
    <subcellularLocation>
        <location evidence="2 10">Endoplasmic reticulum membrane</location>
        <topology evidence="2 10">Single-pass type I membrane protein</topology>
    </subcellularLocation>
</comment>
<feature type="signal peptide" evidence="10">
    <location>
        <begin position="1"/>
        <end position="22"/>
    </location>
</feature>
<keyword evidence="8" id="KW-1133">Transmembrane helix</keyword>
<keyword evidence="7 10" id="KW-0256">Endoplasmic reticulum</keyword>
<dbReference type="PANTHER" id="PTHR21049">
    <property type="entry name" value="RIBOPHORIN I"/>
    <property type="match status" value="1"/>
</dbReference>
<dbReference type="FunCoup" id="A0A7J7CZ42">
    <property type="interactions" value="5377"/>
</dbReference>
<evidence type="ECO:0000256" key="7">
    <source>
        <dbReference type="ARBA" id="ARBA00022824"/>
    </source>
</evidence>
<evidence type="ECO:0000256" key="9">
    <source>
        <dbReference type="ARBA" id="ARBA00023136"/>
    </source>
</evidence>
<evidence type="ECO:0000256" key="3">
    <source>
        <dbReference type="ARBA" id="ARBA00004922"/>
    </source>
</evidence>
<dbReference type="InterPro" id="IPR007676">
    <property type="entry name" value="Ribophorin_I"/>
</dbReference>
<proteinExistence type="inferred from homology"/>
<evidence type="ECO:0000313" key="12">
    <source>
        <dbReference type="Proteomes" id="UP000593562"/>
    </source>
</evidence>
<keyword evidence="12" id="KW-1185">Reference proteome</keyword>
<evidence type="ECO:0000256" key="2">
    <source>
        <dbReference type="ARBA" id="ARBA00004115"/>
    </source>
</evidence>
<evidence type="ECO:0000256" key="10">
    <source>
        <dbReference type="RuleBase" id="RU361143"/>
    </source>
</evidence>
<accession>A0A7J7CZ42</accession>
<dbReference type="PANTHER" id="PTHR21049:SF0">
    <property type="entry name" value="DOLICHYL-DIPHOSPHOOLIGOSACCHARIDE--PROTEIN GLYCOSYLTRANSFERASE SUBUNIT 1"/>
    <property type="match status" value="1"/>
</dbReference>
<keyword evidence="9" id="KW-0472">Membrane</keyword>
<gene>
    <name evidence="11" type="ORF">HS088_TW12G00491</name>
</gene>
<protein>
    <recommendedName>
        <fullName evidence="10">Dolichyl-diphosphooligosaccharide--protein glycosyltransferase subunit 1</fullName>
    </recommendedName>
</protein>
<evidence type="ECO:0000313" key="11">
    <source>
        <dbReference type="EMBL" id="KAF5739288.1"/>
    </source>
</evidence>
<dbReference type="InParanoid" id="A0A7J7CZ42"/>
<keyword evidence="5" id="KW-0812">Transmembrane</keyword>
<evidence type="ECO:0000256" key="6">
    <source>
        <dbReference type="ARBA" id="ARBA00022729"/>
    </source>
</evidence>
<evidence type="ECO:0000256" key="5">
    <source>
        <dbReference type="ARBA" id="ARBA00022692"/>
    </source>
</evidence>
<evidence type="ECO:0000256" key="8">
    <source>
        <dbReference type="ARBA" id="ARBA00022989"/>
    </source>
</evidence>
<evidence type="ECO:0000256" key="4">
    <source>
        <dbReference type="ARBA" id="ARBA00008905"/>
    </source>
</evidence>
<comment type="similarity">
    <text evidence="4 10">Belongs to the OST1 family.</text>
</comment>
<name>A0A7J7CZ42_TRIWF</name>
<comment type="pathway">
    <text evidence="3 10">Protein modification; protein glycosylation.</text>
</comment>
<dbReference type="AlphaFoldDB" id="A0A7J7CZ42"/>
<comment type="function">
    <text evidence="1 10">Subunit of the oligosaccharyl transferase (OST) complex that catalyzes the initial transfer of a defined glycan (Glc(3)Man(9)GlcNAc(2) in eukaryotes) from the lipid carrier dolichol-pyrophosphate to an asparagine residue within an Asn-X-Ser/Thr consensus motif in nascent polypeptide chains, the first step in protein N-glycosylation. N-glycosylation occurs cotranslationally and the complex associates with the Sec61 complex at the channel-forming translocon complex that mediates protein translocation across the endoplasmic reticulum (ER). All subunits are required for a maximal enzyme activity.</text>
</comment>
<dbReference type="GO" id="GO:0008250">
    <property type="term" value="C:oligosaccharyltransferase complex"/>
    <property type="evidence" value="ECO:0007669"/>
    <property type="project" value="UniProtKB-UniRule"/>
</dbReference>
<dbReference type="Pfam" id="PF04597">
    <property type="entry name" value="Ribophorin_I"/>
    <property type="match status" value="1"/>
</dbReference>
<dbReference type="EMBL" id="JAAARO010000012">
    <property type="protein sequence ID" value="KAF5739288.1"/>
    <property type="molecule type" value="Genomic_DNA"/>
</dbReference>
<feature type="chain" id="PRO_5029949111" description="Dolichyl-diphosphooligosaccharide--protein glycosyltransferase subunit 1" evidence="10">
    <location>
        <begin position="23"/>
        <end position="247"/>
    </location>
</feature>
<comment type="subunit">
    <text evidence="10">Component of the oligosaccharyltransferase (OST) complex.</text>
</comment>